<protein>
    <submittedName>
        <fullName evidence="2">Uncharacterized protein</fullName>
    </submittedName>
</protein>
<keyword evidence="3" id="KW-1185">Reference proteome</keyword>
<accession>A0A9N7VVL3</accession>
<proteinExistence type="predicted"/>
<evidence type="ECO:0000313" key="2">
    <source>
        <dbReference type="EMBL" id="CAB1457998.1"/>
    </source>
</evidence>
<gene>
    <name evidence="2" type="ORF">PLEPLA_LOCUS45826</name>
</gene>
<dbReference type="Proteomes" id="UP001153269">
    <property type="component" value="Unassembled WGS sequence"/>
</dbReference>
<organism evidence="2 3">
    <name type="scientific">Pleuronectes platessa</name>
    <name type="common">European plaice</name>
    <dbReference type="NCBI Taxonomy" id="8262"/>
    <lineage>
        <taxon>Eukaryota</taxon>
        <taxon>Metazoa</taxon>
        <taxon>Chordata</taxon>
        <taxon>Craniata</taxon>
        <taxon>Vertebrata</taxon>
        <taxon>Euteleostomi</taxon>
        <taxon>Actinopterygii</taxon>
        <taxon>Neopterygii</taxon>
        <taxon>Teleostei</taxon>
        <taxon>Neoteleostei</taxon>
        <taxon>Acanthomorphata</taxon>
        <taxon>Carangaria</taxon>
        <taxon>Pleuronectiformes</taxon>
        <taxon>Pleuronectoidei</taxon>
        <taxon>Pleuronectidae</taxon>
        <taxon>Pleuronectes</taxon>
    </lineage>
</organism>
<reference evidence="2" key="1">
    <citation type="submission" date="2020-03" db="EMBL/GenBank/DDBJ databases">
        <authorList>
            <person name="Weist P."/>
        </authorList>
    </citation>
    <scope>NUCLEOTIDE SEQUENCE</scope>
</reference>
<evidence type="ECO:0000256" key="1">
    <source>
        <dbReference type="SAM" id="MobiDB-lite"/>
    </source>
</evidence>
<dbReference type="AlphaFoldDB" id="A0A9N7VVL3"/>
<comment type="caution">
    <text evidence="2">The sequence shown here is derived from an EMBL/GenBank/DDBJ whole genome shotgun (WGS) entry which is preliminary data.</text>
</comment>
<feature type="region of interest" description="Disordered" evidence="1">
    <location>
        <begin position="77"/>
        <end position="103"/>
    </location>
</feature>
<dbReference type="EMBL" id="CADEAL010004368">
    <property type="protein sequence ID" value="CAB1457998.1"/>
    <property type="molecule type" value="Genomic_DNA"/>
</dbReference>
<sequence length="103" mass="10700">MVDAGVYVHVYVFNHVPLALGLHLSATATVVIVSSSLPAPARPAPPGGAYGSSDLMSRQLEMSKVCEVWICGRLADSPSPASRQPASPPELNGVFSPGDMPSK</sequence>
<name>A0A9N7VVL3_PLEPL</name>
<evidence type="ECO:0000313" key="3">
    <source>
        <dbReference type="Proteomes" id="UP001153269"/>
    </source>
</evidence>